<dbReference type="RefSeq" id="WP_039643873.1">
    <property type="nucleotide sequence ID" value="NZ_CP008747.1"/>
</dbReference>
<dbReference type="GeneID" id="41072157"/>
<evidence type="ECO:0000313" key="5">
    <source>
        <dbReference type="Proteomes" id="UP000285625"/>
    </source>
</evidence>
<dbReference type="InterPro" id="IPR050404">
    <property type="entry name" value="Heme-degrading_MO"/>
</dbReference>
<dbReference type="SUPFAM" id="SSF54909">
    <property type="entry name" value="Dimeric alpha+beta barrel"/>
    <property type="match status" value="1"/>
</dbReference>
<dbReference type="STRING" id="1284.SHYC_01575"/>
<dbReference type="EMBL" id="QXVO01000013">
    <property type="protein sequence ID" value="RIO46098.1"/>
    <property type="molecule type" value="Genomic_DNA"/>
</dbReference>
<protein>
    <recommendedName>
        <fullName evidence="2">Signal transduction protein TRAP</fullName>
    </recommendedName>
    <alternativeName>
        <fullName evidence="3">Target of RNAIII-activating protein</fullName>
    </alternativeName>
</protein>
<evidence type="ECO:0000313" key="4">
    <source>
        <dbReference type="EMBL" id="RIO46098.1"/>
    </source>
</evidence>
<keyword evidence="4" id="KW-0503">Monooxygenase</keyword>
<dbReference type="Pfam" id="PF03992">
    <property type="entry name" value="ABM"/>
    <property type="match status" value="1"/>
</dbReference>
<dbReference type="Gene3D" id="3.30.70.100">
    <property type="match status" value="1"/>
</dbReference>
<organism evidence="4 5">
    <name type="scientific">Staphylococcus hyicus</name>
    <dbReference type="NCBI Taxonomy" id="1284"/>
    <lineage>
        <taxon>Bacteria</taxon>
        <taxon>Bacillati</taxon>
        <taxon>Bacillota</taxon>
        <taxon>Bacilli</taxon>
        <taxon>Bacillales</taxon>
        <taxon>Staphylococcaceae</taxon>
        <taxon>Staphylococcus</taxon>
    </lineage>
</organism>
<dbReference type="GO" id="GO:0004497">
    <property type="term" value="F:monooxygenase activity"/>
    <property type="evidence" value="ECO:0007669"/>
    <property type="project" value="UniProtKB-KW"/>
</dbReference>
<dbReference type="PANTHER" id="PTHR34474:SF2">
    <property type="entry name" value="SIGNAL TRANSDUCTION PROTEIN TRAP"/>
    <property type="match status" value="1"/>
</dbReference>
<evidence type="ECO:0000256" key="3">
    <source>
        <dbReference type="ARBA" id="ARBA00032861"/>
    </source>
</evidence>
<evidence type="ECO:0000256" key="1">
    <source>
        <dbReference type="ARBA" id="ARBA00009267"/>
    </source>
</evidence>
<dbReference type="AlphaFoldDB" id="A0A0A8HLW1"/>
<dbReference type="PROSITE" id="PS51725">
    <property type="entry name" value="ABM"/>
    <property type="match status" value="1"/>
</dbReference>
<dbReference type="InterPro" id="IPR007138">
    <property type="entry name" value="ABM_dom"/>
</dbReference>
<comment type="similarity">
    <text evidence="1">Belongs to the TRAP family.</text>
</comment>
<comment type="caution">
    <text evidence="4">The sequence shown here is derived from an EMBL/GenBank/DDBJ whole genome shotgun (WGS) entry which is preliminary data.</text>
</comment>
<reference evidence="4 5" key="1">
    <citation type="journal article" date="2016" name="Front. Microbiol.">
        <title>Comprehensive Phylogenetic Analysis of Bovine Non-aureus Staphylococci Species Based on Whole-Genome Sequencing.</title>
        <authorList>
            <person name="Naushad S."/>
            <person name="Barkema H.W."/>
            <person name="Luby C."/>
            <person name="Condas L.A."/>
            <person name="Nobrega D.B."/>
            <person name="Carson D.A."/>
            <person name="De Buck J."/>
        </authorList>
    </citation>
    <scope>NUCLEOTIDE SEQUENCE [LARGE SCALE GENOMIC DNA]</scope>
    <source>
        <strain evidence="4 5">SNUC 5959</strain>
    </source>
</reference>
<dbReference type="KEGG" id="shu:SHYC_01575"/>
<sequence length="143" mass="17128">MHILDINKNYRIRFEDAVYIDKNNETIAYETLHKVGNSKDKCYVVLNYIKILSGKSDEFETECLSKDSGMEDLEGFHSYYFLKPIGKVDHYLVVTVWKDAHFFDNWIQSKKYLKAFNEIVECDIVNRQLTYRISFYDQHFKRS</sequence>
<proteinExistence type="inferred from homology"/>
<evidence type="ECO:0000256" key="2">
    <source>
        <dbReference type="ARBA" id="ARBA00018486"/>
    </source>
</evidence>
<dbReference type="Proteomes" id="UP000285625">
    <property type="component" value="Unassembled WGS sequence"/>
</dbReference>
<name>A0A0A8HLW1_STAHY</name>
<dbReference type="PANTHER" id="PTHR34474">
    <property type="entry name" value="SIGNAL TRANSDUCTION PROTEIN TRAP"/>
    <property type="match status" value="1"/>
</dbReference>
<keyword evidence="4" id="KW-0560">Oxidoreductase</keyword>
<dbReference type="InterPro" id="IPR011008">
    <property type="entry name" value="Dimeric_a/b-barrel"/>
</dbReference>
<dbReference type="HOGENOM" id="CLU_116220_1_0_9"/>
<accession>A0A0A8HLW1</accession>
<gene>
    <name evidence="4" type="ORF">BUZ57_05665</name>
</gene>